<evidence type="ECO:0000256" key="6">
    <source>
        <dbReference type="ARBA" id="ARBA00023306"/>
    </source>
</evidence>
<dbReference type="AlphaFoldDB" id="A0AAV4Y8F0"/>
<keyword evidence="5" id="KW-0539">Nucleus</keyword>
<keyword evidence="3" id="KW-0132">Cell division</keyword>
<organism evidence="10 11">
    <name type="scientific">Caerostris extrusa</name>
    <name type="common">Bark spider</name>
    <name type="synonym">Caerostris bankana</name>
    <dbReference type="NCBI Taxonomy" id="172846"/>
    <lineage>
        <taxon>Eukaryota</taxon>
        <taxon>Metazoa</taxon>
        <taxon>Ecdysozoa</taxon>
        <taxon>Arthropoda</taxon>
        <taxon>Chelicerata</taxon>
        <taxon>Arachnida</taxon>
        <taxon>Araneae</taxon>
        <taxon>Araneomorphae</taxon>
        <taxon>Entelegynae</taxon>
        <taxon>Araneoidea</taxon>
        <taxon>Araneidae</taxon>
        <taxon>Caerostris</taxon>
    </lineage>
</organism>
<evidence type="ECO:0000256" key="4">
    <source>
        <dbReference type="ARBA" id="ARBA00022776"/>
    </source>
</evidence>
<dbReference type="SUPFAM" id="SSF56019">
    <property type="entry name" value="The spindle assembly checkpoint protein mad2"/>
    <property type="match status" value="1"/>
</dbReference>
<evidence type="ECO:0000256" key="7">
    <source>
        <dbReference type="ARBA" id="ARBA00068928"/>
    </source>
</evidence>
<keyword evidence="4" id="KW-0498">Mitosis</keyword>
<dbReference type="Proteomes" id="UP001054945">
    <property type="component" value="Unassembled WGS sequence"/>
</dbReference>
<feature type="domain" description="HORMA" evidence="9">
    <location>
        <begin position="11"/>
        <end position="194"/>
    </location>
</feature>
<comment type="caution">
    <text evidence="10">The sequence shown here is derived from an EMBL/GenBank/DDBJ whole genome shotgun (WGS) entry which is preliminary data.</text>
</comment>
<dbReference type="Pfam" id="PF02301">
    <property type="entry name" value="HORMA"/>
    <property type="match status" value="1"/>
</dbReference>
<dbReference type="GO" id="GO:0000776">
    <property type="term" value="C:kinetochore"/>
    <property type="evidence" value="ECO:0007669"/>
    <property type="project" value="TreeGrafter"/>
</dbReference>
<dbReference type="GO" id="GO:0005654">
    <property type="term" value="C:nucleoplasm"/>
    <property type="evidence" value="ECO:0007669"/>
    <property type="project" value="TreeGrafter"/>
</dbReference>
<dbReference type="GO" id="GO:0007094">
    <property type="term" value="P:mitotic spindle assembly checkpoint signaling"/>
    <property type="evidence" value="ECO:0007669"/>
    <property type="project" value="TreeGrafter"/>
</dbReference>
<evidence type="ECO:0000259" key="9">
    <source>
        <dbReference type="PROSITE" id="PS50815"/>
    </source>
</evidence>
<dbReference type="InterPro" id="IPR003511">
    <property type="entry name" value="HORMA_dom"/>
</dbReference>
<dbReference type="EMBL" id="BPLR01018918">
    <property type="protein sequence ID" value="GIZ03199.1"/>
    <property type="molecule type" value="Genomic_DNA"/>
</dbReference>
<evidence type="ECO:0000256" key="1">
    <source>
        <dbReference type="ARBA" id="ARBA00004123"/>
    </source>
</evidence>
<dbReference type="GO" id="GO:0051301">
    <property type="term" value="P:cell division"/>
    <property type="evidence" value="ECO:0007669"/>
    <property type="project" value="UniProtKB-KW"/>
</dbReference>
<keyword evidence="11" id="KW-1185">Reference proteome</keyword>
<dbReference type="PANTHER" id="PTHR11842">
    <property type="entry name" value="MITOTIC SPINDLE ASSEMBLY CHECKPOINT PROTEIN MAD2"/>
    <property type="match status" value="1"/>
</dbReference>
<proteinExistence type="inferred from homology"/>
<comment type="similarity">
    <text evidence="2">Belongs to the MAD2 family.</text>
</comment>
<sequence length="200" mass="23147">MSTTENPITLKGSVDIVTEFFNYGINSIIYQRGMYPVESFSKESKYGLSLLMTKDNGLQSYIASILKQLRHWLLTRDVKKVVLVITNFHTMETLERWEFNIECGEEFDTGGNPKSKDTKEIQREIRNIIRQITASVSFLPLLENSASFEVLLYTNKDVEVPEEWADTTAHMIPEYEEVRLSNFSTNIHRVDTAVQYKAYN</sequence>
<keyword evidence="6" id="KW-0131">Cell cycle</keyword>
<dbReference type="FunFam" id="3.30.900.10:FF:000002">
    <property type="entry name" value="Mitotic spindle assembly checkpoint protein MAD2A"/>
    <property type="match status" value="1"/>
</dbReference>
<evidence type="ECO:0000256" key="8">
    <source>
        <dbReference type="ARBA" id="ARBA00076594"/>
    </source>
</evidence>
<reference evidence="10 11" key="1">
    <citation type="submission" date="2021-06" db="EMBL/GenBank/DDBJ databases">
        <title>Caerostris extrusa draft genome.</title>
        <authorList>
            <person name="Kono N."/>
            <person name="Arakawa K."/>
        </authorList>
    </citation>
    <scope>NUCLEOTIDE SEQUENCE [LARGE SCALE GENOMIC DNA]</scope>
</reference>
<gene>
    <name evidence="10" type="primary">MAD2L1</name>
    <name evidence="10" type="ORF">CEXT_696991</name>
</gene>
<evidence type="ECO:0000313" key="11">
    <source>
        <dbReference type="Proteomes" id="UP001054945"/>
    </source>
</evidence>
<evidence type="ECO:0000256" key="2">
    <source>
        <dbReference type="ARBA" id="ARBA00010348"/>
    </source>
</evidence>
<dbReference type="PROSITE" id="PS50815">
    <property type="entry name" value="HORMA"/>
    <property type="match status" value="1"/>
</dbReference>
<protein>
    <recommendedName>
        <fullName evidence="7">Mitotic spindle assembly checkpoint protein MAD2A</fullName>
    </recommendedName>
    <alternativeName>
        <fullName evidence="8">Mitotic arrest deficient 2-like protein 1</fullName>
    </alternativeName>
</protein>
<dbReference type="InterPro" id="IPR036570">
    <property type="entry name" value="HORMA_dom_sf"/>
</dbReference>
<evidence type="ECO:0000256" key="3">
    <source>
        <dbReference type="ARBA" id="ARBA00022618"/>
    </source>
</evidence>
<name>A0AAV4Y8F0_CAEEX</name>
<evidence type="ECO:0000256" key="5">
    <source>
        <dbReference type="ARBA" id="ARBA00023242"/>
    </source>
</evidence>
<evidence type="ECO:0000313" key="10">
    <source>
        <dbReference type="EMBL" id="GIZ03199.1"/>
    </source>
</evidence>
<dbReference type="InterPro" id="IPR045091">
    <property type="entry name" value="Mad2-like"/>
</dbReference>
<dbReference type="GO" id="GO:1990728">
    <property type="term" value="C:mitotic spindle assembly checkpoint MAD1-MAD2 complex"/>
    <property type="evidence" value="ECO:0007669"/>
    <property type="project" value="UniProtKB-ARBA"/>
</dbReference>
<dbReference type="Gene3D" id="3.30.900.10">
    <property type="entry name" value="HORMA domain"/>
    <property type="match status" value="1"/>
</dbReference>
<dbReference type="PANTHER" id="PTHR11842:SF11">
    <property type="entry name" value="MITOTIC SPINDLE ASSEMBLY CHECKPOINT PROTEIN MAD2A"/>
    <property type="match status" value="1"/>
</dbReference>
<comment type="subcellular location">
    <subcellularLocation>
        <location evidence="1">Nucleus</location>
    </subcellularLocation>
</comment>
<accession>A0AAV4Y8F0</accession>